<gene>
    <name evidence="1" type="ORF">HNR08_003126</name>
</gene>
<evidence type="ECO:0000313" key="2">
    <source>
        <dbReference type="Proteomes" id="UP000564629"/>
    </source>
</evidence>
<accession>A0A7W8SHZ9</accession>
<dbReference type="RefSeq" id="WP_146833476.1">
    <property type="nucleotide sequence ID" value="NZ_BJVQ01000005.1"/>
</dbReference>
<dbReference type="AlphaFoldDB" id="A0A7W8SHZ9"/>
<sequence>MSPAVVFLPDTALLVPGAAGRADPAAALREAAVAAVREASGVTDGPVLVVAPARRARTIAHPVATGLGATGLAAPSGPDRPAARADVPASVALVLLRAAAVSAPVDVVEVPRAAAEVPVLPPGAALLVVVGSPSARQGVDAPLAEDPRAAEVDAALLAGLAGGPAALASALVALGPRDAAALAVSGWAPWSAALAALGDEPVRVAAHVPAVVAGAPHCVTAWLPARPENHPEETR</sequence>
<dbReference type="EMBL" id="JACHDN010000001">
    <property type="protein sequence ID" value="MBB5474390.1"/>
    <property type="molecule type" value="Genomic_DNA"/>
</dbReference>
<protein>
    <submittedName>
        <fullName evidence="1">Uncharacterized protein</fullName>
    </submittedName>
</protein>
<reference evidence="1 2" key="1">
    <citation type="submission" date="2020-08" db="EMBL/GenBank/DDBJ databases">
        <title>Sequencing the genomes of 1000 actinobacteria strains.</title>
        <authorList>
            <person name="Klenk H.-P."/>
        </authorList>
    </citation>
    <scope>NUCLEOTIDE SEQUENCE [LARGE SCALE GENOMIC DNA]</scope>
    <source>
        <strain evidence="1 2">DSM 9581</strain>
    </source>
</reference>
<evidence type="ECO:0000313" key="1">
    <source>
        <dbReference type="EMBL" id="MBB5474390.1"/>
    </source>
</evidence>
<organism evidence="1 2">
    <name type="scientific">Cellulomonas hominis</name>
    <dbReference type="NCBI Taxonomy" id="156981"/>
    <lineage>
        <taxon>Bacteria</taxon>
        <taxon>Bacillati</taxon>
        <taxon>Actinomycetota</taxon>
        <taxon>Actinomycetes</taxon>
        <taxon>Micrococcales</taxon>
        <taxon>Cellulomonadaceae</taxon>
        <taxon>Cellulomonas</taxon>
    </lineage>
</organism>
<comment type="caution">
    <text evidence="1">The sequence shown here is derived from an EMBL/GenBank/DDBJ whole genome shotgun (WGS) entry which is preliminary data.</text>
</comment>
<dbReference type="Proteomes" id="UP000564629">
    <property type="component" value="Unassembled WGS sequence"/>
</dbReference>
<name>A0A7W8SHZ9_9CELL</name>
<proteinExistence type="predicted"/>